<sequence length="213" mass="23512">MSLMNALKSLDKLSCSDEEEEIGAGSEQTLDIDLSGEAIPNYLEQFEPKNIFHIKTKYEMSEMVKLLCGPILNIAFAINICLYLYGDLSVYSAAVAKSITNVACTFHKNSTNFSALAFSYAFNNPHLNNDPCWHGVSLSRMNVTFAVCMLPLFYKRASIFQAITTVTRWVAIGLMLVMAFVQIGKNRADPAAIITPTAFKPIGLLSFFGSIVK</sequence>
<dbReference type="GO" id="GO:0016020">
    <property type="term" value="C:membrane"/>
    <property type="evidence" value="ECO:0007669"/>
    <property type="project" value="UniProtKB-SubCell"/>
</dbReference>
<feature type="transmembrane region" description="Helical" evidence="2">
    <location>
        <begin position="166"/>
        <end position="184"/>
    </location>
</feature>
<dbReference type="PANTHER" id="PTHR16189:SF0">
    <property type="entry name" value="TRANSMEMBRANE PROTEIN 104"/>
    <property type="match status" value="1"/>
</dbReference>
<evidence type="ECO:0000256" key="2">
    <source>
        <dbReference type="SAM" id="Phobius"/>
    </source>
</evidence>
<accession>A0ABD2QLX6</accession>
<evidence type="ECO:0000313" key="3">
    <source>
        <dbReference type="EMBL" id="KAL3319431.1"/>
    </source>
</evidence>
<gene>
    <name evidence="3" type="ORF">Ciccas_001904</name>
</gene>
<evidence type="ECO:0000313" key="4">
    <source>
        <dbReference type="Proteomes" id="UP001626550"/>
    </source>
</evidence>
<organism evidence="3 4">
    <name type="scientific">Cichlidogyrus casuarinus</name>
    <dbReference type="NCBI Taxonomy" id="1844966"/>
    <lineage>
        <taxon>Eukaryota</taxon>
        <taxon>Metazoa</taxon>
        <taxon>Spiralia</taxon>
        <taxon>Lophotrochozoa</taxon>
        <taxon>Platyhelminthes</taxon>
        <taxon>Monogenea</taxon>
        <taxon>Monopisthocotylea</taxon>
        <taxon>Dactylogyridea</taxon>
        <taxon>Ancyrocephalidae</taxon>
        <taxon>Cichlidogyrus</taxon>
    </lineage>
</organism>
<keyword evidence="2" id="KW-0472">Membrane</keyword>
<dbReference type="AlphaFoldDB" id="A0ABD2QLX6"/>
<keyword evidence="2" id="KW-1133">Transmembrane helix</keyword>
<comment type="caution">
    <text evidence="3">The sequence shown here is derived from an EMBL/GenBank/DDBJ whole genome shotgun (WGS) entry which is preliminary data.</text>
</comment>
<proteinExistence type="predicted"/>
<keyword evidence="2" id="KW-0812">Transmembrane</keyword>
<evidence type="ECO:0000256" key="1">
    <source>
        <dbReference type="ARBA" id="ARBA00004141"/>
    </source>
</evidence>
<dbReference type="Proteomes" id="UP001626550">
    <property type="component" value="Unassembled WGS sequence"/>
</dbReference>
<protein>
    <submittedName>
        <fullName evidence="3">Uncharacterized protein</fullName>
    </submittedName>
</protein>
<feature type="transmembrane region" description="Helical" evidence="2">
    <location>
        <begin position="64"/>
        <end position="85"/>
    </location>
</feature>
<dbReference type="EMBL" id="JBJKFK010000137">
    <property type="protein sequence ID" value="KAL3319431.1"/>
    <property type="molecule type" value="Genomic_DNA"/>
</dbReference>
<comment type="subcellular location">
    <subcellularLocation>
        <location evidence="1">Membrane</location>
        <topology evidence="1">Multi-pass membrane protein</topology>
    </subcellularLocation>
</comment>
<dbReference type="PANTHER" id="PTHR16189">
    <property type="entry name" value="TRANSMEMBRANE PROTEIN 104-RELATED"/>
    <property type="match status" value="1"/>
</dbReference>
<name>A0ABD2QLX6_9PLAT</name>
<reference evidence="3 4" key="1">
    <citation type="submission" date="2024-11" db="EMBL/GenBank/DDBJ databases">
        <title>Adaptive evolution of stress response genes in parasites aligns with host niche diversity.</title>
        <authorList>
            <person name="Hahn C."/>
            <person name="Resl P."/>
        </authorList>
    </citation>
    <scope>NUCLEOTIDE SEQUENCE [LARGE SCALE GENOMIC DNA]</scope>
    <source>
        <strain evidence="3">EGGRZ-B1_66</strain>
        <tissue evidence="3">Body</tissue>
    </source>
</reference>
<keyword evidence="4" id="KW-1185">Reference proteome</keyword>